<gene>
    <name evidence="16" type="ORF">A9255_06780</name>
    <name evidence="17" type="ORF">Xhom_04066</name>
</gene>
<dbReference type="OrthoDB" id="9787225at2"/>
<evidence type="ECO:0000256" key="2">
    <source>
        <dbReference type="ARBA" id="ARBA00004752"/>
    </source>
</evidence>
<evidence type="ECO:0000313" key="17">
    <source>
        <dbReference type="EMBL" id="PHM53177.1"/>
    </source>
</evidence>
<evidence type="ECO:0000256" key="1">
    <source>
        <dbReference type="ARBA" id="ARBA00004418"/>
    </source>
</evidence>
<dbReference type="GO" id="GO:0071972">
    <property type="term" value="F:peptidoglycan L,D-transpeptidase activity"/>
    <property type="evidence" value="ECO:0007669"/>
    <property type="project" value="UniProtKB-ARBA"/>
</dbReference>
<evidence type="ECO:0000256" key="4">
    <source>
        <dbReference type="ARBA" id="ARBA00022676"/>
    </source>
</evidence>
<dbReference type="InterPro" id="IPR050979">
    <property type="entry name" value="LD-transpeptidase"/>
</dbReference>
<protein>
    <submittedName>
        <fullName evidence="16">Peptidoglycan-binding protein</fullName>
    </submittedName>
</protein>
<feature type="active site" description="Nucleophile" evidence="13">
    <location>
        <position position="214"/>
    </location>
</feature>
<keyword evidence="7" id="KW-0574">Periplasm</keyword>
<dbReference type="Pfam" id="PF17969">
    <property type="entry name" value="Ldt_C"/>
    <property type="match status" value="1"/>
</dbReference>
<dbReference type="GO" id="GO:0042597">
    <property type="term" value="C:periplasmic space"/>
    <property type="evidence" value="ECO:0007669"/>
    <property type="project" value="UniProtKB-SubCell"/>
</dbReference>
<dbReference type="InterPro" id="IPR036779">
    <property type="entry name" value="LysM_dom_sf"/>
</dbReference>
<comment type="pathway">
    <text evidence="2 13">Cell wall biogenesis; peptidoglycan biosynthesis.</text>
</comment>
<dbReference type="GO" id="GO:0016757">
    <property type="term" value="F:glycosyltransferase activity"/>
    <property type="evidence" value="ECO:0007669"/>
    <property type="project" value="UniProtKB-KW"/>
</dbReference>
<evidence type="ECO:0000256" key="9">
    <source>
        <dbReference type="ARBA" id="ARBA00022960"/>
    </source>
</evidence>
<dbReference type="InterPro" id="IPR041597">
    <property type="entry name" value="Ldt_C"/>
</dbReference>
<feature type="domain" description="L,D-TPase catalytic" evidence="15">
    <location>
        <begin position="101"/>
        <end position="238"/>
    </location>
</feature>
<keyword evidence="10 13" id="KW-0573">Peptidoglycan synthesis</keyword>
<dbReference type="RefSeq" id="WP_069316040.1">
    <property type="nucleotide sequence ID" value="NZ_CAWNQJ010000101.1"/>
</dbReference>
<evidence type="ECO:0000313" key="19">
    <source>
        <dbReference type="Proteomes" id="UP000225433"/>
    </source>
</evidence>
<evidence type="ECO:0000256" key="8">
    <source>
        <dbReference type="ARBA" id="ARBA00022801"/>
    </source>
</evidence>
<dbReference type="PROSITE" id="PS51782">
    <property type="entry name" value="LYSM"/>
    <property type="match status" value="1"/>
</dbReference>
<keyword evidence="11 13" id="KW-0961">Cell wall biogenesis/degradation</keyword>
<dbReference type="Pfam" id="PF01476">
    <property type="entry name" value="LysM"/>
    <property type="match status" value="1"/>
</dbReference>
<dbReference type="KEGG" id="xho:A9255_06780"/>
<reference evidence="17 19" key="2">
    <citation type="journal article" date="2017" name="Nat. Microbiol.">
        <title>Natural product diversity associated with the nematode symbionts Photorhabdus and Xenorhabdus.</title>
        <authorList>
            <person name="Tobias N.J."/>
            <person name="Wolff H."/>
            <person name="Djahanschiri B."/>
            <person name="Grundmann F."/>
            <person name="Kronenwerth M."/>
            <person name="Shi Y.M."/>
            <person name="Simonyi S."/>
            <person name="Grun P."/>
            <person name="Shapiro-Ilan D."/>
            <person name="Pidot S.J."/>
            <person name="Stinear T.P."/>
            <person name="Ebersberger I."/>
            <person name="Bode H.B."/>
        </authorList>
    </citation>
    <scope>NUCLEOTIDE SEQUENCE [LARGE SCALE GENOMIC DNA]</scope>
    <source>
        <strain evidence="17 19">DSM 17903</strain>
    </source>
</reference>
<evidence type="ECO:0000256" key="6">
    <source>
        <dbReference type="ARBA" id="ARBA00022729"/>
    </source>
</evidence>
<dbReference type="GO" id="GO:0008360">
    <property type="term" value="P:regulation of cell shape"/>
    <property type="evidence" value="ECO:0007669"/>
    <property type="project" value="UniProtKB-UniRule"/>
</dbReference>
<keyword evidence="6" id="KW-0732">Signal</keyword>
<keyword evidence="8" id="KW-0378">Hydrolase</keyword>
<dbReference type="PANTHER" id="PTHR30582">
    <property type="entry name" value="L,D-TRANSPEPTIDASE"/>
    <property type="match status" value="1"/>
</dbReference>
<comment type="similarity">
    <text evidence="3">Belongs to the YkuD family.</text>
</comment>
<accession>A0A2G0Q1T4</accession>
<evidence type="ECO:0000259" key="15">
    <source>
        <dbReference type="PROSITE" id="PS52029"/>
    </source>
</evidence>
<dbReference type="EMBL" id="NJAI01000007">
    <property type="protein sequence ID" value="PHM53177.1"/>
    <property type="molecule type" value="Genomic_DNA"/>
</dbReference>
<evidence type="ECO:0000313" key="16">
    <source>
        <dbReference type="EMBL" id="AOM40307.1"/>
    </source>
</evidence>
<organism evidence="17 19">
    <name type="scientific">Xenorhabdus hominickii</name>
    <dbReference type="NCBI Taxonomy" id="351679"/>
    <lineage>
        <taxon>Bacteria</taxon>
        <taxon>Pseudomonadati</taxon>
        <taxon>Pseudomonadota</taxon>
        <taxon>Gammaproteobacteria</taxon>
        <taxon>Enterobacterales</taxon>
        <taxon>Morganellaceae</taxon>
        <taxon>Xenorhabdus</taxon>
    </lineage>
</organism>
<evidence type="ECO:0000259" key="14">
    <source>
        <dbReference type="PROSITE" id="PS51782"/>
    </source>
</evidence>
<dbReference type="Pfam" id="PF03734">
    <property type="entry name" value="YkuD"/>
    <property type="match status" value="1"/>
</dbReference>
<evidence type="ECO:0000313" key="18">
    <source>
        <dbReference type="Proteomes" id="UP000094600"/>
    </source>
</evidence>
<dbReference type="CDD" id="cd00118">
    <property type="entry name" value="LysM"/>
    <property type="match status" value="1"/>
</dbReference>
<dbReference type="EMBL" id="CP016176">
    <property type="protein sequence ID" value="AOM40307.1"/>
    <property type="molecule type" value="Genomic_DNA"/>
</dbReference>
<keyword evidence="18" id="KW-1185">Reference proteome</keyword>
<dbReference type="FunFam" id="2.40.440.10:FF:000001">
    <property type="entry name" value="L,D-transpeptidase YbiS"/>
    <property type="match status" value="1"/>
</dbReference>
<dbReference type="PANTHER" id="PTHR30582:SF24">
    <property type="entry name" value="L,D-TRANSPEPTIDASE ERFK_SRFK-RELATED"/>
    <property type="match status" value="1"/>
</dbReference>
<dbReference type="Gene3D" id="3.10.350.10">
    <property type="entry name" value="LysM domain"/>
    <property type="match status" value="1"/>
</dbReference>
<dbReference type="InterPro" id="IPR038063">
    <property type="entry name" value="Transpep_catalytic_dom"/>
</dbReference>
<evidence type="ECO:0000256" key="13">
    <source>
        <dbReference type="PROSITE-ProRule" id="PRU01373"/>
    </source>
</evidence>
<feature type="active site" description="Proton donor/acceptor" evidence="13">
    <location>
        <position position="198"/>
    </location>
</feature>
<sequence>MKRFLTFIGVFLIGILSLSGLANIAHSVEYPLPPVSSRLIGERSIYIVPDDGLSLESIAAKYQIGLLAMLEANPGVDPYLPKAGTELVIPSQMLLPDTPRQGIIINLAELRLYYFPTGANHVIVYPIGIGQLGRDTPTMTTSVSQLIKNPTWTPTANIRKDYASRGIILPAVMPAGPENPMGDFALRLAAGRGEYLIHGTNANFGIGMRVSSGCIRLRPDDIEALFRSVPRGTRVQIINEPVKYAVEPDGKRYIEVHQPLSKKETDDPQSMPIQRSEGLMKFIDNRQTDEALIEQAIIHRSGIPELVNKDQVSSKLKELDISKPVENREAIYPEIKLVKFSPLHQPKPVYQTEN</sequence>
<dbReference type="Proteomes" id="UP000225433">
    <property type="component" value="Unassembled WGS sequence"/>
</dbReference>
<evidence type="ECO:0000256" key="11">
    <source>
        <dbReference type="ARBA" id="ARBA00023316"/>
    </source>
</evidence>
<dbReference type="SUPFAM" id="SSF141523">
    <property type="entry name" value="L,D-transpeptidase catalytic domain-like"/>
    <property type="match status" value="1"/>
</dbReference>
<evidence type="ECO:0000256" key="3">
    <source>
        <dbReference type="ARBA" id="ARBA00005992"/>
    </source>
</evidence>
<dbReference type="Gene3D" id="2.40.440.10">
    <property type="entry name" value="L,D-transpeptidase catalytic domain-like"/>
    <property type="match status" value="1"/>
</dbReference>
<dbReference type="GO" id="GO:0018104">
    <property type="term" value="P:peptidoglycan-protein cross-linking"/>
    <property type="evidence" value="ECO:0007669"/>
    <property type="project" value="TreeGrafter"/>
</dbReference>
<dbReference type="InterPro" id="IPR018392">
    <property type="entry name" value="LysM"/>
</dbReference>
<proteinExistence type="inferred from homology"/>
<reference evidence="16 18" key="1">
    <citation type="submission" date="2016-06" db="EMBL/GenBank/DDBJ databases">
        <title>Bacterial characters and pathogenicity of Xenorhabdus hominickii from an entomopathogenic nematode, Steinernema monticolum.</title>
        <authorList>
            <person name="Park Y."/>
            <person name="Kim Y."/>
        </authorList>
    </citation>
    <scope>NUCLEOTIDE SEQUENCE [LARGE SCALE GENOMIC DNA]</scope>
    <source>
        <strain evidence="16 18">ANU1</strain>
    </source>
</reference>
<keyword evidence="9 13" id="KW-0133">Cell shape</keyword>
<keyword evidence="4" id="KW-0328">Glycosyltransferase</keyword>
<evidence type="ECO:0000256" key="7">
    <source>
        <dbReference type="ARBA" id="ARBA00022764"/>
    </source>
</evidence>
<dbReference type="PROSITE" id="PS52029">
    <property type="entry name" value="LD_TPASE"/>
    <property type="match status" value="1"/>
</dbReference>
<dbReference type="GO" id="GO:0005576">
    <property type="term" value="C:extracellular region"/>
    <property type="evidence" value="ECO:0007669"/>
    <property type="project" value="TreeGrafter"/>
</dbReference>
<dbReference type="GO" id="GO:0071555">
    <property type="term" value="P:cell wall organization"/>
    <property type="evidence" value="ECO:0007669"/>
    <property type="project" value="UniProtKB-UniRule"/>
</dbReference>
<comment type="pathway">
    <text evidence="12">Glycan biosynthesis.</text>
</comment>
<feature type="domain" description="LysM" evidence="14">
    <location>
        <begin position="44"/>
        <end position="89"/>
    </location>
</feature>
<evidence type="ECO:0000256" key="10">
    <source>
        <dbReference type="ARBA" id="ARBA00022984"/>
    </source>
</evidence>
<keyword evidence="5" id="KW-0808">Transferase</keyword>
<dbReference type="STRING" id="351679.A9255_06780"/>
<name>A0A2G0Q1T4_XENHO</name>
<comment type="subcellular location">
    <subcellularLocation>
        <location evidence="1">Periplasm</location>
    </subcellularLocation>
</comment>
<dbReference type="AlphaFoldDB" id="A0A2G0Q1T4"/>
<dbReference type="UniPathway" id="UPA00219"/>
<dbReference type="InterPro" id="IPR005490">
    <property type="entry name" value="LD_TPept_cat_dom"/>
</dbReference>
<dbReference type="SMART" id="SM00257">
    <property type="entry name" value="LysM"/>
    <property type="match status" value="1"/>
</dbReference>
<evidence type="ECO:0000256" key="12">
    <source>
        <dbReference type="ARBA" id="ARBA00060592"/>
    </source>
</evidence>
<evidence type="ECO:0000256" key="5">
    <source>
        <dbReference type="ARBA" id="ARBA00022679"/>
    </source>
</evidence>
<dbReference type="CDD" id="cd16913">
    <property type="entry name" value="YkuD_like"/>
    <property type="match status" value="1"/>
</dbReference>
<dbReference type="Proteomes" id="UP000094600">
    <property type="component" value="Chromosome"/>
</dbReference>